<protein>
    <submittedName>
        <fullName evidence="4">XRE family transcriptional regulator, master regulator for biofilm formation</fullName>
    </submittedName>
</protein>
<organism evidence="4 5">
    <name type="scientific">Salibacterium halotolerans</name>
    <dbReference type="NCBI Taxonomy" id="1884432"/>
    <lineage>
        <taxon>Bacteria</taxon>
        <taxon>Bacillati</taxon>
        <taxon>Bacillota</taxon>
        <taxon>Bacilli</taxon>
        <taxon>Bacillales</taxon>
        <taxon>Bacillaceae</taxon>
    </lineage>
</organism>
<dbReference type="PROSITE" id="PS50943">
    <property type="entry name" value="HTH_CROC1"/>
    <property type="match status" value="1"/>
</dbReference>
<dbReference type="PANTHER" id="PTHR46797">
    <property type="entry name" value="HTH-TYPE TRANSCRIPTIONAL REGULATOR"/>
    <property type="match status" value="1"/>
</dbReference>
<evidence type="ECO:0000256" key="1">
    <source>
        <dbReference type="ARBA" id="ARBA00023125"/>
    </source>
</evidence>
<dbReference type="OrthoDB" id="1859224at2"/>
<dbReference type="STRING" id="1884432.SAMN05518683_10782"/>
<dbReference type="Pfam" id="PF01381">
    <property type="entry name" value="HTH_3"/>
    <property type="match status" value="1"/>
</dbReference>
<dbReference type="GO" id="GO:0003677">
    <property type="term" value="F:DNA binding"/>
    <property type="evidence" value="ECO:0007669"/>
    <property type="project" value="UniProtKB-KW"/>
</dbReference>
<dbReference type="Pfam" id="PF08671">
    <property type="entry name" value="SinI"/>
    <property type="match status" value="1"/>
</dbReference>
<dbReference type="PANTHER" id="PTHR46797:SF1">
    <property type="entry name" value="METHYLPHOSPHONATE SYNTHASE"/>
    <property type="match status" value="1"/>
</dbReference>
<dbReference type="GO" id="GO:0003700">
    <property type="term" value="F:DNA-binding transcription factor activity"/>
    <property type="evidence" value="ECO:0007669"/>
    <property type="project" value="TreeGrafter"/>
</dbReference>
<reference evidence="5" key="1">
    <citation type="submission" date="2016-10" db="EMBL/GenBank/DDBJ databases">
        <authorList>
            <person name="Varghese N."/>
            <person name="Submissions S."/>
        </authorList>
    </citation>
    <scope>NUCLEOTIDE SEQUENCE [LARGE SCALE GENOMIC DNA]</scope>
    <source>
        <strain evidence="5">S7</strain>
    </source>
</reference>
<sequence length="125" mass="14769">MLGHKLRSYRKKQGISLADLSRQTEISKSYLSYIERNVKQNPSIEVLKKIAAVMDISVEELIGDTWTELYHEEEEELLDEEWVLLIEKAIQEGVSKEQFKHFQEYIKYLKWAEQNKKNGGTLHEQ</sequence>
<evidence type="ECO:0000259" key="3">
    <source>
        <dbReference type="PROSITE" id="PS51500"/>
    </source>
</evidence>
<dbReference type="EMBL" id="FOXD01000007">
    <property type="protein sequence ID" value="SFP59116.1"/>
    <property type="molecule type" value="Genomic_DNA"/>
</dbReference>
<dbReference type="GO" id="GO:0005829">
    <property type="term" value="C:cytosol"/>
    <property type="evidence" value="ECO:0007669"/>
    <property type="project" value="TreeGrafter"/>
</dbReference>
<dbReference type="Gene3D" id="1.10.260.40">
    <property type="entry name" value="lambda repressor-like DNA-binding domains"/>
    <property type="match status" value="1"/>
</dbReference>
<dbReference type="SUPFAM" id="SSF47413">
    <property type="entry name" value="lambda repressor-like DNA-binding domains"/>
    <property type="match status" value="1"/>
</dbReference>
<dbReference type="InterPro" id="IPR010981">
    <property type="entry name" value="SinR/SinI_dimer_dom"/>
</dbReference>
<feature type="domain" description="Sin" evidence="3">
    <location>
        <begin position="69"/>
        <end position="107"/>
    </location>
</feature>
<dbReference type="PROSITE" id="PS51500">
    <property type="entry name" value="SIN"/>
    <property type="match status" value="1"/>
</dbReference>
<accession>A0A1I5RMI6</accession>
<dbReference type="RefSeq" id="WP_093336534.1">
    <property type="nucleotide sequence ID" value="NZ_FOXD01000007.1"/>
</dbReference>
<dbReference type="InterPro" id="IPR001387">
    <property type="entry name" value="Cro/C1-type_HTH"/>
</dbReference>
<evidence type="ECO:0000313" key="5">
    <source>
        <dbReference type="Proteomes" id="UP000198892"/>
    </source>
</evidence>
<proteinExistence type="predicted"/>
<dbReference type="InterPro" id="IPR050807">
    <property type="entry name" value="TransReg_Diox_bact_type"/>
</dbReference>
<dbReference type="GO" id="GO:0046983">
    <property type="term" value="F:protein dimerization activity"/>
    <property type="evidence" value="ECO:0007669"/>
    <property type="project" value="InterPro"/>
</dbReference>
<dbReference type="Proteomes" id="UP000198892">
    <property type="component" value="Unassembled WGS sequence"/>
</dbReference>
<dbReference type="AlphaFoldDB" id="A0A1I5RMI6"/>
<dbReference type="SMART" id="SM00530">
    <property type="entry name" value="HTH_XRE"/>
    <property type="match status" value="1"/>
</dbReference>
<dbReference type="InterPro" id="IPR036281">
    <property type="entry name" value="SinR/SinI_dimer_dom_sf"/>
</dbReference>
<dbReference type="SUPFAM" id="SSF47406">
    <property type="entry name" value="SinR repressor dimerisation domain-like"/>
    <property type="match status" value="1"/>
</dbReference>
<keyword evidence="1" id="KW-0238">DNA-binding</keyword>
<evidence type="ECO:0000313" key="4">
    <source>
        <dbReference type="EMBL" id="SFP59116.1"/>
    </source>
</evidence>
<keyword evidence="5" id="KW-1185">Reference proteome</keyword>
<name>A0A1I5RMI6_9BACI</name>
<dbReference type="InterPro" id="IPR010982">
    <property type="entry name" value="Lambda_DNA-bd_dom_sf"/>
</dbReference>
<evidence type="ECO:0000259" key="2">
    <source>
        <dbReference type="PROSITE" id="PS50943"/>
    </source>
</evidence>
<gene>
    <name evidence="4" type="ORF">SAMN05518683_10782</name>
</gene>
<dbReference type="CDD" id="cd00093">
    <property type="entry name" value="HTH_XRE"/>
    <property type="match status" value="1"/>
</dbReference>
<feature type="domain" description="HTH cro/C1-type" evidence="2">
    <location>
        <begin position="6"/>
        <end position="61"/>
    </location>
</feature>